<evidence type="ECO:0000256" key="4">
    <source>
        <dbReference type="ARBA" id="ARBA00023295"/>
    </source>
</evidence>
<accession>A0A8J3P5C9</accession>
<keyword evidence="11" id="KW-1185">Reference proteome</keyword>
<dbReference type="InterPro" id="IPR011583">
    <property type="entry name" value="Chitinase_II/V-like_cat"/>
</dbReference>
<evidence type="ECO:0000256" key="3">
    <source>
        <dbReference type="ARBA" id="ARBA00022801"/>
    </source>
</evidence>
<dbReference type="InterPro" id="IPR036116">
    <property type="entry name" value="FN3_sf"/>
</dbReference>
<dbReference type="InterPro" id="IPR050542">
    <property type="entry name" value="Glycosyl_Hydrlase18_Chitinase"/>
</dbReference>
<dbReference type="GO" id="GO:0008061">
    <property type="term" value="F:chitin binding"/>
    <property type="evidence" value="ECO:0007669"/>
    <property type="project" value="InterPro"/>
</dbReference>
<dbReference type="Proteomes" id="UP000630887">
    <property type="component" value="Unassembled WGS sequence"/>
</dbReference>
<dbReference type="Gene3D" id="2.60.40.10">
    <property type="entry name" value="Immunoglobulins"/>
    <property type="match status" value="3"/>
</dbReference>
<dbReference type="Pfam" id="PF00704">
    <property type="entry name" value="Glyco_hydro_18"/>
    <property type="match status" value="1"/>
</dbReference>
<dbReference type="InterPro" id="IPR003305">
    <property type="entry name" value="CenC_carb-bd"/>
</dbReference>
<evidence type="ECO:0000256" key="2">
    <source>
        <dbReference type="ARBA" id="ARBA00012729"/>
    </source>
</evidence>
<evidence type="ECO:0000259" key="9">
    <source>
        <dbReference type="PROSITE" id="PS51910"/>
    </source>
</evidence>
<proteinExistence type="inferred from homology"/>
<sequence length="767" mass="78205">MTRRPLALSAALSLLVAVGVLAVATPASAANLLANPGFETGTLSPWSCTGGLGSVVGTPVRSGARALQGAASASDNAKCSQTVAVQPNTAYALTGWVRGNYVYLGVDGGASTWTPGAAAFTQLTVNFTTGASQTSVVVYTHGWYGQGTYFADDISLDGPGGTGVPGVPGNPSAGTITNSSIALSWGASSGTVTGYRVYEGSTVRATVTGTSATISGLATCSAHTYTVAAYNSTGESARSGAVSATTTGCTGVPATPGGLVVTGSTGSSISLSWVASSGATGYRVYEGTAVVATVTGTTATVSGLAACTTHGYTVAAYNASGESAKSGVVNGTTTGCSVPPTPTNLRTTAIGNNSVTLAWNASTGATGYRVYEGATVVATINGSGTAATISGLATCSAHTYQVTAANAAGESSKSGPLGITTTGCVNTGLPKHALIGYLHASFANGSGYMRMADVPSSWDIINLAFGEPTSVTSGDIRFRQCPVAECPNVESEADFIAAIRAKQAQGKKVLISIGGANGQVQLTSTAARDTFVSSVSAIIDKYGLNGLDIDFEGHSLYLNAGDGDIRNPTTPVIVNLISALRTLKARYGSNFILTMAPETFFVQLGYQFYGGTCSGCDNRAGSYLPVIYALRNDITVLHVQDYNSGPIMGLDNQYHNMGAADFHIAMTDMLAAGFPVANTGVTFPALREDQIAFGVPAAVSAGGGYTTPAQVQQAVNCLVKNQNCGGYTLRGGTSPDFRGLMTWSINWDRYYNWEFSNSHEPFLNALP</sequence>
<feature type="domain" description="Fibronectin type-III" evidence="8">
    <location>
        <begin position="341"/>
        <end position="424"/>
    </location>
</feature>
<feature type="signal peptide" evidence="7">
    <location>
        <begin position="1"/>
        <end position="29"/>
    </location>
</feature>
<dbReference type="PROSITE" id="PS01095">
    <property type="entry name" value="GH18_1"/>
    <property type="match status" value="1"/>
</dbReference>
<dbReference type="EMBL" id="BONI01000006">
    <property type="protein sequence ID" value="GIG04339.1"/>
    <property type="molecule type" value="Genomic_DNA"/>
</dbReference>
<dbReference type="GO" id="GO:0008843">
    <property type="term" value="F:endochitinase activity"/>
    <property type="evidence" value="ECO:0007669"/>
    <property type="project" value="UniProtKB-EC"/>
</dbReference>
<dbReference type="InterPro" id="IPR003961">
    <property type="entry name" value="FN3_dom"/>
</dbReference>
<evidence type="ECO:0000256" key="6">
    <source>
        <dbReference type="RuleBase" id="RU000489"/>
    </source>
</evidence>
<evidence type="ECO:0000256" key="1">
    <source>
        <dbReference type="ARBA" id="ARBA00009121"/>
    </source>
</evidence>
<reference evidence="10 11" key="1">
    <citation type="submission" date="2021-01" db="EMBL/GenBank/DDBJ databases">
        <title>Whole genome shotgun sequence of Catellatospora coxensis NBRC 107359.</title>
        <authorList>
            <person name="Komaki H."/>
            <person name="Tamura T."/>
        </authorList>
    </citation>
    <scope>NUCLEOTIDE SEQUENCE [LARGE SCALE GENOMIC DNA]</scope>
    <source>
        <strain evidence="10 11">NBRC 107359</strain>
    </source>
</reference>
<feature type="domain" description="Fibronectin type-III" evidence="8">
    <location>
        <begin position="167"/>
        <end position="249"/>
    </location>
</feature>
<dbReference type="EC" id="3.2.1.14" evidence="2"/>
<evidence type="ECO:0000256" key="7">
    <source>
        <dbReference type="SAM" id="SignalP"/>
    </source>
</evidence>
<dbReference type="RefSeq" id="WP_239167129.1">
    <property type="nucleotide sequence ID" value="NZ_BAAALC010000008.1"/>
</dbReference>
<evidence type="ECO:0000313" key="11">
    <source>
        <dbReference type="Proteomes" id="UP000630887"/>
    </source>
</evidence>
<feature type="chain" id="PRO_5035210360" description="chitinase" evidence="7">
    <location>
        <begin position="30"/>
        <end position="767"/>
    </location>
</feature>
<keyword evidence="3 6" id="KW-0378">Hydrolase</keyword>
<dbReference type="InterPro" id="IPR017853">
    <property type="entry name" value="GH"/>
</dbReference>
<dbReference type="InterPro" id="IPR001223">
    <property type="entry name" value="Glyco_hydro18_cat"/>
</dbReference>
<dbReference type="Gene3D" id="3.20.20.80">
    <property type="entry name" value="Glycosidases"/>
    <property type="match status" value="1"/>
</dbReference>
<dbReference type="CDD" id="cd00063">
    <property type="entry name" value="FN3"/>
    <property type="match status" value="3"/>
</dbReference>
<comment type="similarity">
    <text evidence="1">Belongs to the glycosyl hydrolase 18 family. Chitinase class II subfamily.</text>
</comment>
<dbReference type="SMART" id="SM00636">
    <property type="entry name" value="Glyco_18"/>
    <property type="match status" value="1"/>
</dbReference>
<dbReference type="PROSITE" id="PS50853">
    <property type="entry name" value="FN3"/>
    <property type="match status" value="3"/>
</dbReference>
<dbReference type="PANTHER" id="PTHR45708">
    <property type="entry name" value="ENDOCHITINASE"/>
    <property type="match status" value="1"/>
</dbReference>
<feature type="domain" description="Fibronectin type-III" evidence="8">
    <location>
        <begin position="255"/>
        <end position="336"/>
    </location>
</feature>
<dbReference type="Gene3D" id="2.60.120.260">
    <property type="entry name" value="Galactose-binding domain-like"/>
    <property type="match status" value="1"/>
</dbReference>
<gene>
    <name evidence="10" type="ORF">Cco03nite_10390</name>
</gene>
<keyword evidence="4 6" id="KW-0326">Glycosidase</keyword>
<dbReference type="AlphaFoldDB" id="A0A8J3P5C9"/>
<dbReference type="Pfam" id="PF00041">
    <property type="entry name" value="fn3"/>
    <property type="match status" value="3"/>
</dbReference>
<dbReference type="SUPFAM" id="SSF51445">
    <property type="entry name" value="(Trans)glycosidases"/>
    <property type="match status" value="1"/>
</dbReference>
<evidence type="ECO:0000313" key="10">
    <source>
        <dbReference type="EMBL" id="GIG04339.1"/>
    </source>
</evidence>
<dbReference type="SMART" id="SM00060">
    <property type="entry name" value="FN3"/>
    <property type="match status" value="3"/>
</dbReference>
<protein>
    <recommendedName>
        <fullName evidence="2">chitinase</fullName>
        <ecNumber evidence="2">3.2.1.14</ecNumber>
    </recommendedName>
</protein>
<keyword evidence="5" id="KW-0119">Carbohydrate metabolism</keyword>
<keyword evidence="5" id="KW-0624">Polysaccharide degradation</keyword>
<keyword evidence="7" id="KW-0732">Signal</keyword>
<dbReference type="Pfam" id="PF02018">
    <property type="entry name" value="CBM_4_9"/>
    <property type="match status" value="1"/>
</dbReference>
<evidence type="ECO:0000256" key="5">
    <source>
        <dbReference type="ARBA" id="ARBA00023326"/>
    </source>
</evidence>
<dbReference type="PANTHER" id="PTHR45708:SF49">
    <property type="entry name" value="ENDOCHITINASE"/>
    <property type="match status" value="1"/>
</dbReference>
<dbReference type="InterPro" id="IPR001579">
    <property type="entry name" value="Glyco_hydro_18_chit_AS"/>
</dbReference>
<dbReference type="GO" id="GO:0000272">
    <property type="term" value="P:polysaccharide catabolic process"/>
    <property type="evidence" value="ECO:0007669"/>
    <property type="project" value="UniProtKB-KW"/>
</dbReference>
<feature type="domain" description="GH18" evidence="9">
    <location>
        <begin position="432"/>
        <end position="766"/>
    </location>
</feature>
<organism evidence="10 11">
    <name type="scientific">Catellatospora coxensis</name>
    <dbReference type="NCBI Taxonomy" id="310354"/>
    <lineage>
        <taxon>Bacteria</taxon>
        <taxon>Bacillati</taxon>
        <taxon>Actinomycetota</taxon>
        <taxon>Actinomycetes</taxon>
        <taxon>Micromonosporales</taxon>
        <taxon>Micromonosporaceae</taxon>
        <taxon>Catellatospora</taxon>
    </lineage>
</organism>
<dbReference type="CDD" id="cd02871">
    <property type="entry name" value="GH18_chitinase_D-like"/>
    <property type="match status" value="1"/>
</dbReference>
<comment type="caution">
    <text evidence="10">The sequence shown here is derived from an EMBL/GenBank/DDBJ whole genome shotgun (WGS) entry which is preliminary data.</text>
</comment>
<dbReference type="PROSITE" id="PS51910">
    <property type="entry name" value="GH18_2"/>
    <property type="match status" value="1"/>
</dbReference>
<dbReference type="InterPro" id="IPR013783">
    <property type="entry name" value="Ig-like_fold"/>
</dbReference>
<dbReference type="SUPFAM" id="SSF49265">
    <property type="entry name" value="Fibronectin type III"/>
    <property type="match status" value="2"/>
</dbReference>
<evidence type="ECO:0000259" key="8">
    <source>
        <dbReference type="PROSITE" id="PS50853"/>
    </source>
</evidence>
<name>A0A8J3P5C9_9ACTN</name>